<comment type="caution">
    <text evidence="5">The sequence shown here is derived from an EMBL/GenBank/DDBJ whole genome shotgun (WGS) entry which is preliminary data.</text>
</comment>
<evidence type="ECO:0000256" key="1">
    <source>
        <dbReference type="ARBA" id="ARBA00023015"/>
    </source>
</evidence>
<evidence type="ECO:0000259" key="4">
    <source>
        <dbReference type="Pfam" id="PF13377"/>
    </source>
</evidence>
<dbReference type="EMBL" id="SRHY01000054">
    <property type="protein sequence ID" value="TFJ91406.1"/>
    <property type="molecule type" value="Genomic_DNA"/>
</dbReference>
<gene>
    <name evidence="5" type="ORF">E4U82_17780</name>
</gene>
<keyword evidence="2" id="KW-0238">DNA-binding</keyword>
<dbReference type="PANTHER" id="PTHR30146:SF109">
    <property type="entry name" value="HTH-TYPE TRANSCRIPTIONAL REGULATOR GALS"/>
    <property type="match status" value="1"/>
</dbReference>
<evidence type="ECO:0000256" key="3">
    <source>
        <dbReference type="ARBA" id="ARBA00023163"/>
    </source>
</evidence>
<dbReference type="Gene3D" id="3.40.50.2300">
    <property type="match status" value="2"/>
</dbReference>
<dbReference type="GO" id="GO:0000976">
    <property type="term" value="F:transcription cis-regulatory region binding"/>
    <property type="evidence" value="ECO:0007669"/>
    <property type="project" value="TreeGrafter"/>
</dbReference>
<evidence type="ECO:0000256" key="2">
    <source>
        <dbReference type="ARBA" id="ARBA00023125"/>
    </source>
</evidence>
<accession>A0A4Y9A6S8</accession>
<keyword evidence="6" id="KW-1185">Reference proteome</keyword>
<proteinExistence type="predicted"/>
<dbReference type="Proteomes" id="UP000298484">
    <property type="component" value="Unassembled WGS sequence"/>
</dbReference>
<keyword evidence="1" id="KW-0805">Transcription regulation</keyword>
<sequence>MISRLFDYIDSGHEAMGNFCTKSEKLPTATFAVTDRLAIGAMSYLKEHGIKVPNNMAIAGIGNSEISQYLDPPLTTIDYKNEEAGTEAAKKILSVIHEKNSNKKIVLDYGLIIRDSV</sequence>
<dbReference type="PANTHER" id="PTHR30146">
    <property type="entry name" value="LACI-RELATED TRANSCRIPTIONAL REPRESSOR"/>
    <property type="match status" value="1"/>
</dbReference>
<reference evidence="5 6" key="1">
    <citation type="submission" date="2019-03" db="EMBL/GenBank/DDBJ databases">
        <title>Genome sequence of Lentibacillus salicampi ATCC BAA-719.</title>
        <authorList>
            <person name="Maclea K.S."/>
            <person name="Simoes Junior M."/>
        </authorList>
    </citation>
    <scope>NUCLEOTIDE SEQUENCE [LARGE SCALE GENOMIC DNA]</scope>
    <source>
        <strain evidence="5 6">ATCC BAA-719</strain>
    </source>
</reference>
<protein>
    <recommendedName>
        <fullName evidence="4">Transcriptional regulator LacI/GalR-like sensor domain-containing protein</fullName>
    </recommendedName>
</protein>
<evidence type="ECO:0000313" key="6">
    <source>
        <dbReference type="Proteomes" id="UP000298484"/>
    </source>
</evidence>
<evidence type="ECO:0000313" key="5">
    <source>
        <dbReference type="EMBL" id="TFJ91406.1"/>
    </source>
</evidence>
<keyword evidence="3" id="KW-0804">Transcription</keyword>
<organism evidence="5 6">
    <name type="scientific">Lentibacillus salicampi</name>
    <dbReference type="NCBI Taxonomy" id="175306"/>
    <lineage>
        <taxon>Bacteria</taxon>
        <taxon>Bacillati</taxon>
        <taxon>Bacillota</taxon>
        <taxon>Bacilli</taxon>
        <taxon>Bacillales</taxon>
        <taxon>Bacillaceae</taxon>
        <taxon>Lentibacillus</taxon>
    </lineage>
</organism>
<dbReference type="InterPro" id="IPR046335">
    <property type="entry name" value="LacI/GalR-like_sensor"/>
</dbReference>
<dbReference type="AlphaFoldDB" id="A0A4Y9A6S8"/>
<dbReference type="InterPro" id="IPR028082">
    <property type="entry name" value="Peripla_BP_I"/>
</dbReference>
<dbReference type="GO" id="GO:0003700">
    <property type="term" value="F:DNA-binding transcription factor activity"/>
    <property type="evidence" value="ECO:0007669"/>
    <property type="project" value="TreeGrafter"/>
</dbReference>
<dbReference type="Pfam" id="PF13377">
    <property type="entry name" value="Peripla_BP_3"/>
    <property type="match status" value="1"/>
</dbReference>
<name>A0A4Y9A6S8_9BACI</name>
<dbReference type="OrthoDB" id="3180992at2"/>
<dbReference type="SUPFAM" id="SSF53822">
    <property type="entry name" value="Periplasmic binding protein-like I"/>
    <property type="match status" value="1"/>
</dbReference>
<feature type="domain" description="Transcriptional regulator LacI/GalR-like sensor" evidence="4">
    <location>
        <begin position="21"/>
        <end position="117"/>
    </location>
</feature>